<evidence type="ECO:0000256" key="2">
    <source>
        <dbReference type="SAM" id="MobiDB-lite"/>
    </source>
</evidence>
<feature type="compositionally biased region" description="Basic and acidic residues" evidence="2">
    <location>
        <begin position="33"/>
        <end position="52"/>
    </location>
</feature>
<reference evidence="3" key="1">
    <citation type="journal article" date="2023" name="Plant J.">
        <title>The genome of the king protea, Protea cynaroides.</title>
        <authorList>
            <person name="Chang J."/>
            <person name="Duong T.A."/>
            <person name="Schoeman C."/>
            <person name="Ma X."/>
            <person name="Roodt D."/>
            <person name="Barker N."/>
            <person name="Li Z."/>
            <person name="Van de Peer Y."/>
            <person name="Mizrachi E."/>
        </authorList>
    </citation>
    <scope>NUCLEOTIDE SEQUENCE</scope>
    <source>
        <tissue evidence="3">Young leaves</tissue>
    </source>
</reference>
<feature type="region of interest" description="Disordered" evidence="2">
    <location>
        <begin position="32"/>
        <end position="74"/>
    </location>
</feature>
<evidence type="ECO:0000313" key="4">
    <source>
        <dbReference type="Proteomes" id="UP001141806"/>
    </source>
</evidence>
<protein>
    <submittedName>
        <fullName evidence="3">Uncharacterized protein</fullName>
    </submittedName>
</protein>
<organism evidence="3 4">
    <name type="scientific">Protea cynaroides</name>
    <dbReference type="NCBI Taxonomy" id="273540"/>
    <lineage>
        <taxon>Eukaryota</taxon>
        <taxon>Viridiplantae</taxon>
        <taxon>Streptophyta</taxon>
        <taxon>Embryophyta</taxon>
        <taxon>Tracheophyta</taxon>
        <taxon>Spermatophyta</taxon>
        <taxon>Magnoliopsida</taxon>
        <taxon>Proteales</taxon>
        <taxon>Proteaceae</taxon>
        <taxon>Protea</taxon>
    </lineage>
</organism>
<dbReference type="EMBL" id="JAMYWD010000012">
    <property type="protein sequence ID" value="KAJ4953640.1"/>
    <property type="molecule type" value="Genomic_DNA"/>
</dbReference>
<feature type="compositionally biased region" description="Polar residues" evidence="2">
    <location>
        <begin position="53"/>
        <end position="65"/>
    </location>
</feature>
<accession>A0A9Q0GUA6</accession>
<name>A0A9Q0GUA6_9MAGN</name>
<comment type="caution">
    <text evidence="3">The sequence shown here is derived from an EMBL/GenBank/DDBJ whole genome shotgun (WGS) entry which is preliminary data.</text>
</comment>
<dbReference type="Proteomes" id="UP001141806">
    <property type="component" value="Unassembled WGS sequence"/>
</dbReference>
<evidence type="ECO:0000313" key="3">
    <source>
        <dbReference type="EMBL" id="KAJ4953640.1"/>
    </source>
</evidence>
<feature type="coiled-coil region" evidence="1">
    <location>
        <begin position="167"/>
        <end position="194"/>
    </location>
</feature>
<keyword evidence="4" id="KW-1185">Reference proteome</keyword>
<gene>
    <name evidence="3" type="ORF">NE237_030472</name>
</gene>
<proteinExistence type="predicted"/>
<sequence length="211" mass="23696">MRIPSESFMWLVWIKTVEKCFPFNVEGATPIKKSVDDHSKGKDSVRPGDKVTPKSSTTVRLSSTPSGGGSLKGPEVVGVTGVKKIGGLSAPSKRKRTRLGDAEEGRIPIVVIFIFCYKEEEVEEVPKSIFVPKWNIRVTNLALKSTKVASQLLVRKWKHLHFMAKDLEMEQTNHKETELELQRLKDKLSATKKLVNAVIYKLKRDLARANV</sequence>
<evidence type="ECO:0000256" key="1">
    <source>
        <dbReference type="SAM" id="Coils"/>
    </source>
</evidence>
<dbReference type="AlphaFoldDB" id="A0A9Q0GUA6"/>
<keyword evidence="1" id="KW-0175">Coiled coil</keyword>